<reference evidence="2" key="1">
    <citation type="journal article" date="2023" name="GigaByte">
        <title>Genome assembly of the bearded iris, Iris pallida Lam.</title>
        <authorList>
            <person name="Bruccoleri R.E."/>
            <person name="Oakeley E.J."/>
            <person name="Faust A.M.E."/>
            <person name="Altorfer M."/>
            <person name="Dessus-Babus S."/>
            <person name="Burckhardt D."/>
            <person name="Oertli M."/>
            <person name="Naumann U."/>
            <person name="Petersen F."/>
            <person name="Wong J."/>
        </authorList>
    </citation>
    <scope>NUCLEOTIDE SEQUENCE</scope>
    <source>
        <strain evidence="2">GSM-AAB239-AS_SAM_17_03QT</strain>
    </source>
</reference>
<sequence>MHVQQTPPIPYPVATPLSTSSSPPNHQPNPTFFPVVTTIKLPP</sequence>
<keyword evidence="3" id="KW-1185">Reference proteome</keyword>
<accession>A0AAX6GK57</accession>
<comment type="caution">
    <text evidence="2">The sequence shown here is derived from an EMBL/GenBank/DDBJ whole genome shotgun (WGS) entry which is preliminary data.</text>
</comment>
<dbReference type="Proteomes" id="UP001140949">
    <property type="component" value="Unassembled WGS sequence"/>
</dbReference>
<proteinExistence type="predicted"/>
<protein>
    <submittedName>
        <fullName evidence="2">Pollen-specific leucine-rich repeat extensin-like protein 4</fullName>
    </submittedName>
</protein>
<evidence type="ECO:0000256" key="1">
    <source>
        <dbReference type="SAM" id="MobiDB-lite"/>
    </source>
</evidence>
<evidence type="ECO:0000313" key="3">
    <source>
        <dbReference type="Proteomes" id="UP001140949"/>
    </source>
</evidence>
<reference evidence="2" key="2">
    <citation type="submission" date="2023-04" db="EMBL/GenBank/DDBJ databases">
        <authorList>
            <person name="Bruccoleri R.E."/>
            <person name="Oakeley E.J."/>
            <person name="Faust A.-M."/>
            <person name="Dessus-Babus S."/>
            <person name="Altorfer M."/>
            <person name="Burckhardt D."/>
            <person name="Oertli M."/>
            <person name="Naumann U."/>
            <person name="Petersen F."/>
            <person name="Wong J."/>
        </authorList>
    </citation>
    <scope>NUCLEOTIDE SEQUENCE</scope>
    <source>
        <strain evidence="2">GSM-AAB239-AS_SAM_17_03QT</strain>
        <tissue evidence="2">Leaf</tissue>
    </source>
</reference>
<name>A0AAX6GK57_IRIPA</name>
<dbReference type="AlphaFoldDB" id="A0AAX6GK57"/>
<organism evidence="2 3">
    <name type="scientific">Iris pallida</name>
    <name type="common">Sweet iris</name>
    <dbReference type="NCBI Taxonomy" id="29817"/>
    <lineage>
        <taxon>Eukaryota</taxon>
        <taxon>Viridiplantae</taxon>
        <taxon>Streptophyta</taxon>
        <taxon>Embryophyta</taxon>
        <taxon>Tracheophyta</taxon>
        <taxon>Spermatophyta</taxon>
        <taxon>Magnoliopsida</taxon>
        <taxon>Liliopsida</taxon>
        <taxon>Asparagales</taxon>
        <taxon>Iridaceae</taxon>
        <taxon>Iridoideae</taxon>
        <taxon>Irideae</taxon>
        <taxon>Iris</taxon>
    </lineage>
</organism>
<dbReference type="EMBL" id="JANAVB010018999">
    <property type="protein sequence ID" value="KAJ6828688.1"/>
    <property type="molecule type" value="Genomic_DNA"/>
</dbReference>
<feature type="region of interest" description="Disordered" evidence="1">
    <location>
        <begin position="1"/>
        <end position="33"/>
    </location>
</feature>
<feature type="compositionally biased region" description="Polar residues" evidence="1">
    <location>
        <begin position="16"/>
        <end position="30"/>
    </location>
</feature>
<evidence type="ECO:0000313" key="2">
    <source>
        <dbReference type="EMBL" id="KAJ6828688.1"/>
    </source>
</evidence>
<gene>
    <name evidence="2" type="ORF">M6B38_358700</name>
</gene>